<accession>A0A0K8MDZ0</accession>
<feature type="chain" id="PRO_5005512717" evidence="1">
    <location>
        <begin position="22"/>
        <end position="262"/>
    </location>
</feature>
<dbReference type="EMBL" id="BBVC01000079">
    <property type="protein sequence ID" value="GAO98692.1"/>
    <property type="molecule type" value="Genomic_DNA"/>
</dbReference>
<protein>
    <submittedName>
        <fullName evidence="2">Uncharacterized protein</fullName>
    </submittedName>
</protein>
<dbReference type="STRING" id="1629334.Cva_01357"/>
<evidence type="ECO:0000256" key="1">
    <source>
        <dbReference type="SAM" id="SignalP"/>
    </source>
</evidence>
<feature type="signal peptide" evidence="1">
    <location>
        <begin position="1"/>
        <end position="21"/>
    </location>
</feature>
<evidence type="ECO:0000313" key="3">
    <source>
        <dbReference type="Proteomes" id="UP000036771"/>
    </source>
</evidence>
<dbReference type="AlphaFoldDB" id="A0A0K8MDZ0"/>
<keyword evidence="1" id="KW-0732">Signal</keyword>
<keyword evidence="3" id="KW-1185">Reference proteome</keyword>
<name>A0A0K8MDZ0_9PROT</name>
<comment type="caution">
    <text evidence="2">The sequence shown here is derived from an EMBL/GenBank/DDBJ whole genome shotgun (WGS) entry which is preliminary data.</text>
</comment>
<gene>
    <name evidence="2" type="ORF">Cva_01357</name>
</gene>
<sequence length="262" mass="29880" precursor="true">MIKMKYLFLIGMFIGTTNVLATNSEQEEFKGSTVLSRVSLLSDEEFLAQPTVEKSFKIFEDDSVVKVLIGGAQGDDKRKLISDVIVAARTWKHQDEDLFSWQDVQCKVILGDNIVPLGSYRREQKNPYVELAGVEERENVPLTSWGTVFKYAQYERPDKSICKKRESALYQTKTENVRRFVKKATECTSVTKELCVRGLNTSYKDRHHTVTSNFYNLLSITLMRNMDGSNEQEKESTVIQANIKEFVESGTNAHCVGTKLHK</sequence>
<reference evidence="2 3" key="1">
    <citation type="submission" date="2015-03" db="EMBL/GenBank/DDBJ databases">
        <title>Caedibacter varicaedens, whole genome shotgun sequence.</title>
        <authorList>
            <person name="Suzuki H."/>
            <person name="Dapper A.L."/>
            <person name="Gibson A.K."/>
            <person name="Jackson C."/>
            <person name="Lee H."/>
            <person name="Pejaver V.R."/>
            <person name="Doak T."/>
            <person name="Lynch M."/>
        </authorList>
    </citation>
    <scope>NUCLEOTIDE SEQUENCE [LARGE SCALE GENOMIC DNA]</scope>
</reference>
<organism evidence="2 3">
    <name type="scientific">Caedimonas varicaedens</name>
    <dbReference type="NCBI Taxonomy" id="1629334"/>
    <lineage>
        <taxon>Bacteria</taxon>
        <taxon>Pseudomonadati</taxon>
        <taxon>Pseudomonadota</taxon>
        <taxon>Alphaproteobacteria</taxon>
        <taxon>Holosporales</taxon>
        <taxon>Caedimonadaceae</taxon>
        <taxon>Caedimonas</taxon>
    </lineage>
</organism>
<dbReference type="Proteomes" id="UP000036771">
    <property type="component" value="Unassembled WGS sequence"/>
</dbReference>
<evidence type="ECO:0000313" key="2">
    <source>
        <dbReference type="EMBL" id="GAO98692.1"/>
    </source>
</evidence>
<proteinExistence type="predicted"/>